<dbReference type="GO" id="GO:0003700">
    <property type="term" value="F:DNA-binding transcription factor activity"/>
    <property type="evidence" value="ECO:0007669"/>
    <property type="project" value="TreeGrafter"/>
</dbReference>
<dbReference type="InterPro" id="IPR009057">
    <property type="entry name" value="Homeodomain-like_sf"/>
</dbReference>
<comment type="caution">
    <text evidence="7">The sequence shown here is derived from an EMBL/GenBank/DDBJ whole genome shotgun (WGS) entry which is preliminary data.</text>
</comment>
<keyword evidence="2 4" id="KW-0238">DNA-binding</keyword>
<dbReference type="SUPFAM" id="SSF46689">
    <property type="entry name" value="Homeodomain-like"/>
    <property type="match status" value="1"/>
</dbReference>
<dbReference type="Proteomes" id="UP000306378">
    <property type="component" value="Unassembled WGS sequence"/>
</dbReference>
<evidence type="ECO:0000313" key="8">
    <source>
        <dbReference type="Proteomes" id="UP000306378"/>
    </source>
</evidence>
<name>A0A5R8NYL7_9NOCA</name>
<evidence type="ECO:0000256" key="2">
    <source>
        <dbReference type="ARBA" id="ARBA00023125"/>
    </source>
</evidence>
<dbReference type="GO" id="GO:0000976">
    <property type="term" value="F:transcription cis-regulatory region binding"/>
    <property type="evidence" value="ECO:0007669"/>
    <property type="project" value="TreeGrafter"/>
</dbReference>
<dbReference type="Pfam" id="PF00440">
    <property type="entry name" value="TetR_N"/>
    <property type="match status" value="1"/>
</dbReference>
<dbReference type="InterPro" id="IPR041583">
    <property type="entry name" value="TetR_C_31"/>
</dbReference>
<dbReference type="AlphaFoldDB" id="A0A5R8NYL7"/>
<accession>A0A5R8NYL7</accession>
<evidence type="ECO:0000256" key="3">
    <source>
        <dbReference type="ARBA" id="ARBA00023163"/>
    </source>
</evidence>
<dbReference type="Pfam" id="PF17940">
    <property type="entry name" value="TetR_C_31"/>
    <property type="match status" value="1"/>
</dbReference>
<proteinExistence type="predicted"/>
<evidence type="ECO:0000256" key="1">
    <source>
        <dbReference type="ARBA" id="ARBA00023015"/>
    </source>
</evidence>
<dbReference type="PANTHER" id="PTHR30055">
    <property type="entry name" value="HTH-TYPE TRANSCRIPTIONAL REGULATOR RUTR"/>
    <property type="match status" value="1"/>
</dbReference>
<dbReference type="InterPro" id="IPR050109">
    <property type="entry name" value="HTH-type_TetR-like_transc_reg"/>
</dbReference>
<organism evidence="7 8">
    <name type="scientific">Nocardia cyriacigeorgica</name>
    <dbReference type="NCBI Taxonomy" id="135487"/>
    <lineage>
        <taxon>Bacteria</taxon>
        <taxon>Bacillati</taxon>
        <taxon>Actinomycetota</taxon>
        <taxon>Actinomycetes</taxon>
        <taxon>Mycobacteriales</taxon>
        <taxon>Nocardiaceae</taxon>
        <taxon>Nocardia</taxon>
    </lineage>
</organism>
<dbReference type="PROSITE" id="PS50977">
    <property type="entry name" value="HTH_TETR_2"/>
    <property type="match status" value="1"/>
</dbReference>
<feature type="compositionally biased region" description="Low complexity" evidence="5">
    <location>
        <begin position="16"/>
        <end position="25"/>
    </location>
</feature>
<evidence type="ECO:0000259" key="6">
    <source>
        <dbReference type="PROSITE" id="PS50977"/>
    </source>
</evidence>
<dbReference type="InterPro" id="IPR001647">
    <property type="entry name" value="HTH_TetR"/>
</dbReference>
<keyword evidence="3" id="KW-0804">Transcription</keyword>
<feature type="region of interest" description="Disordered" evidence="5">
    <location>
        <begin position="1"/>
        <end position="25"/>
    </location>
</feature>
<sequence>MDRVEEKPLVAGNTPSGAKASAGRSASSKRELVLDAAIEVLGTRGPRALTHRAVDEAAAVPTGTTSNYFRTREALLIGVTERLEQRDYADWAALSDAPTPDTVDALAADLTRFVVHAVTTDRTRTLARYALFLEAQTAPALLESLRRGHLRLTEWAGTMLGGLGADAAVTTPVVDYLEGVIMHRLGAPRADEDPGPQMRRMIAALIGPSGAAG</sequence>
<evidence type="ECO:0000256" key="4">
    <source>
        <dbReference type="PROSITE-ProRule" id="PRU00335"/>
    </source>
</evidence>
<gene>
    <name evidence="7" type="ORF">FEK34_06340</name>
</gene>
<evidence type="ECO:0000256" key="5">
    <source>
        <dbReference type="SAM" id="MobiDB-lite"/>
    </source>
</evidence>
<reference evidence="7 8" key="1">
    <citation type="submission" date="2019-05" db="EMBL/GenBank/DDBJ databases">
        <title>Genomes sequences of two Nocardia cyriacigeorgica environmental isolates, type strains Nocardia asteroides ATCC 19247 and Nocardia cyriacigeorgica DSM 44484.</title>
        <authorList>
            <person name="Vautrin F."/>
            <person name="Bergeron E."/>
            <person name="Dubost A."/>
            <person name="Abrouk D."/>
            <person name="Rodriguez Nava V."/>
            <person name="Pujic P."/>
        </authorList>
    </citation>
    <scope>NUCLEOTIDE SEQUENCE [LARGE SCALE GENOMIC DNA]</scope>
    <source>
        <strain evidence="7 8">EML 446</strain>
    </source>
</reference>
<dbReference type="Gene3D" id="1.10.357.10">
    <property type="entry name" value="Tetracycline Repressor, domain 2"/>
    <property type="match status" value="1"/>
</dbReference>
<protein>
    <submittedName>
        <fullName evidence="7">TetR family transcriptional regulator</fullName>
    </submittedName>
</protein>
<keyword evidence="1" id="KW-0805">Transcription regulation</keyword>
<feature type="DNA-binding region" description="H-T-H motif" evidence="4">
    <location>
        <begin position="50"/>
        <end position="69"/>
    </location>
</feature>
<dbReference type="EMBL" id="VBUT01000002">
    <property type="protein sequence ID" value="TLF81250.1"/>
    <property type="molecule type" value="Genomic_DNA"/>
</dbReference>
<evidence type="ECO:0000313" key="7">
    <source>
        <dbReference type="EMBL" id="TLF81250.1"/>
    </source>
</evidence>
<dbReference type="PANTHER" id="PTHR30055:SF234">
    <property type="entry name" value="HTH-TYPE TRANSCRIPTIONAL REGULATOR BETI"/>
    <property type="match status" value="1"/>
</dbReference>
<feature type="domain" description="HTH tetR-type" evidence="6">
    <location>
        <begin position="27"/>
        <end position="87"/>
    </location>
</feature>